<feature type="domain" description="Acyltransferase 3" evidence="2">
    <location>
        <begin position="16"/>
        <end position="248"/>
    </location>
</feature>
<proteinExistence type="predicted"/>
<feature type="transmembrane region" description="Helical" evidence="1">
    <location>
        <begin position="207"/>
        <end position="225"/>
    </location>
</feature>
<comment type="caution">
    <text evidence="3">The sequence shown here is derived from an EMBL/GenBank/DDBJ whole genome shotgun (WGS) entry which is preliminary data.</text>
</comment>
<dbReference type="PANTHER" id="PTHR36927:SF4">
    <property type="entry name" value="BLR5718 PROTEIN"/>
    <property type="match status" value="1"/>
</dbReference>
<dbReference type="Pfam" id="PF01757">
    <property type="entry name" value="Acyl_transf_3"/>
    <property type="match status" value="1"/>
</dbReference>
<protein>
    <recommendedName>
        <fullName evidence="2">Acyltransferase 3 domain-containing protein</fullName>
    </recommendedName>
</protein>
<gene>
    <name evidence="3" type="ORF">S01H1_01796</name>
</gene>
<sequence length="261" mass="28852">SLTGITSPLTWHAYPKLIGAGPLWFVAMLLIFDFGYAAWRRATRNRAPQPAIDSAPPGYLAIGIFVLILALASYLVRIVIPLGKTVLDFFPTLAYLPQYLSFFVLGIIASRSNWFRTIPSKTGRVGLIMALAVTVLLFPIALSGLPLRLTDIVYNFLGNGHWQSAVYALWDSTVSVGMCLGLIMLFRRFLDRPGRLGRFLSQRSFTVYIMHVPVIVFLAVALKGIELQPLLKFGLAAAIGVPLCFAVAYIVRRIPLVSRIL</sequence>
<dbReference type="GO" id="GO:0016747">
    <property type="term" value="F:acyltransferase activity, transferring groups other than amino-acyl groups"/>
    <property type="evidence" value="ECO:0007669"/>
    <property type="project" value="InterPro"/>
</dbReference>
<evidence type="ECO:0000256" key="1">
    <source>
        <dbReference type="SAM" id="Phobius"/>
    </source>
</evidence>
<keyword evidence="1" id="KW-0472">Membrane</keyword>
<feature type="transmembrane region" description="Helical" evidence="1">
    <location>
        <begin position="17"/>
        <end position="39"/>
    </location>
</feature>
<keyword evidence="1" id="KW-1133">Transmembrane helix</keyword>
<keyword evidence="1" id="KW-0812">Transmembrane</keyword>
<evidence type="ECO:0000313" key="3">
    <source>
        <dbReference type="EMBL" id="GAF82921.1"/>
    </source>
</evidence>
<feature type="transmembrane region" description="Helical" evidence="1">
    <location>
        <begin position="92"/>
        <end position="110"/>
    </location>
</feature>
<reference evidence="3" key="1">
    <citation type="journal article" date="2014" name="Front. Microbiol.">
        <title>High frequency of phylogenetically diverse reductive dehalogenase-homologous genes in deep subseafloor sedimentary metagenomes.</title>
        <authorList>
            <person name="Kawai M."/>
            <person name="Futagami T."/>
            <person name="Toyoda A."/>
            <person name="Takaki Y."/>
            <person name="Nishi S."/>
            <person name="Hori S."/>
            <person name="Arai W."/>
            <person name="Tsubouchi T."/>
            <person name="Morono Y."/>
            <person name="Uchiyama I."/>
            <person name="Ito T."/>
            <person name="Fujiyama A."/>
            <person name="Inagaki F."/>
            <person name="Takami H."/>
        </authorList>
    </citation>
    <scope>NUCLEOTIDE SEQUENCE</scope>
    <source>
        <strain evidence="3">Expedition CK06-06</strain>
    </source>
</reference>
<feature type="transmembrane region" description="Helical" evidence="1">
    <location>
        <begin position="165"/>
        <end position="186"/>
    </location>
</feature>
<feature type="non-terminal residue" evidence="3">
    <location>
        <position position="1"/>
    </location>
</feature>
<feature type="transmembrane region" description="Helical" evidence="1">
    <location>
        <begin position="59"/>
        <end position="80"/>
    </location>
</feature>
<dbReference type="InterPro" id="IPR050623">
    <property type="entry name" value="Glucan_succinyl_AcylTrfase"/>
</dbReference>
<name>X0T6G2_9ZZZZ</name>
<organism evidence="3">
    <name type="scientific">marine sediment metagenome</name>
    <dbReference type="NCBI Taxonomy" id="412755"/>
    <lineage>
        <taxon>unclassified sequences</taxon>
        <taxon>metagenomes</taxon>
        <taxon>ecological metagenomes</taxon>
    </lineage>
</organism>
<feature type="transmembrane region" description="Helical" evidence="1">
    <location>
        <begin position="231"/>
        <end position="251"/>
    </location>
</feature>
<dbReference type="EMBL" id="BARS01000812">
    <property type="protein sequence ID" value="GAF82921.1"/>
    <property type="molecule type" value="Genomic_DNA"/>
</dbReference>
<dbReference type="PANTHER" id="PTHR36927">
    <property type="entry name" value="BLR4337 PROTEIN"/>
    <property type="match status" value="1"/>
</dbReference>
<feature type="transmembrane region" description="Helical" evidence="1">
    <location>
        <begin position="122"/>
        <end position="145"/>
    </location>
</feature>
<accession>X0T6G2</accession>
<dbReference type="AlphaFoldDB" id="X0T6G2"/>
<dbReference type="InterPro" id="IPR002656">
    <property type="entry name" value="Acyl_transf_3_dom"/>
</dbReference>
<evidence type="ECO:0000259" key="2">
    <source>
        <dbReference type="Pfam" id="PF01757"/>
    </source>
</evidence>